<proteinExistence type="predicted"/>
<dbReference type="AlphaFoldDB" id="A0A2T2NZK3"/>
<evidence type="ECO:0000313" key="3">
    <source>
        <dbReference type="Proteomes" id="UP000240883"/>
    </source>
</evidence>
<dbReference type="EMBL" id="KZ678131">
    <property type="protein sequence ID" value="PSN70855.1"/>
    <property type="molecule type" value="Genomic_DNA"/>
</dbReference>
<keyword evidence="3" id="KW-1185">Reference proteome</keyword>
<feature type="chain" id="PRO_5015722033" evidence="1">
    <location>
        <begin position="17"/>
        <end position="175"/>
    </location>
</feature>
<evidence type="ECO:0000313" key="2">
    <source>
        <dbReference type="EMBL" id="PSN70855.1"/>
    </source>
</evidence>
<sequence>MRSFVAVAALLPAVLAWNSKICNGVGGCVGTTWSVEHPFRCPDGTRLNSQQTASNSIDTSNGSYEIITKAEFPTSCLRDVAPADTDVLLLHHTEFGQKMYVFMTETCTDTNPVEGDCYNFNPNPSTTTICQLVDTNGENCAMNPDAGECERWGTAAGRTQCEGWTPDQVEEPTPF</sequence>
<feature type="signal peptide" evidence="1">
    <location>
        <begin position="1"/>
        <end position="16"/>
    </location>
</feature>
<accession>A0A2T2NZK3</accession>
<name>A0A2T2NZK3_CORCC</name>
<dbReference type="OrthoDB" id="3793724at2759"/>
<organism evidence="2 3">
    <name type="scientific">Corynespora cassiicola Philippines</name>
    <dbReference type="NCBI Taxonomy" id="1448308"/>
    <lineage>
        <taxon>Eukaryota</taxon>
        <taxon>Fungi</taxon>
        <taxon>Dikarya</taxon>
        <taxon>Ascomycota</taxon>
        <taxon>Pezizomycotina</taxon>
        <taxon>Dothideomycetes</taxon>
        <taxon>Pleosporomycetidae</taxon>
        <taxon>Pleosporales</taxon>
        <taxon>Corynesporascaceae</taxon>
        <taxon>Corynespora</taxon>
    </lineage>
</organism>
<protein>
    <submittedName>
        <fullName evidence="2">Uncharacterized protein</fullName>
    </submittedName>
</protein>
<dbReference type="Proteomes" id="UP000240883">
    <property type="component" value="Unassembled WGS sequence"/>
</dbReference>
<gene>
    <name evidence="2" type="ORF">BS50DRAFT_570315</name>
</gene>
<evidence type="ECO:0000256" key="1">
    <source>
        <dbReference type="SAM" id="SignalP"/>
    </source>
</evidence>
<keyword evidence="1" id="KW-0732">Signal</keyword>
<reference evidence="2 3" key="1">
    <citation type="journal article" date="2018" name="Front. Microbiol.">
        <title>Genome-Wide Analysis of Corynespora cassiicola Leaf Fall Disease Putative Effectors.</title>
        <authorList>
            <person name="Lopez D."/>
            <person name="Ribeiro S."/>
            <person name="Label P."/>
            <person name="Fumanal B."/>
            <person name="Venisse J.S."/>
            <person name="Kohler A."/>
            <person name="de Oliveira R.R."/>
            <person name="Labutti K."/>
            <person name="Lipzen A."/>
            <person name="Lail K."/>
            <person name="Bauer D."/>
            <person name="Ohm R.A."/>
            <person name="Barry K.W."/>
            <person name="Spatafora J."/>
            <person name="Grigoriev I.V."/>
            <person name="Martin F.M."/>
            <person name="Pujade-Renaud V."/>
        </authorList>
    </citation>
    <scope>NUCLEOTIDE SEQUENCE [LARGE SCALE GENOMIC DNA]</scope>
    <source>
        <strain evidence="2 3">Philippines</strain>
    </source>
</reference>